<protein>
    <submittedName>
        <fullName evidence="6">Putative MAPEG superfamily protein</fullName>
    </submittedName>
</protein>
<proteinExistence type="predicted"/>
<comment type="subcellular location">
    <subcellularLocation>
        <location evidence="1">Membrane</location>
    </subcellularLocation>
</comment>
<name>A0A318L8J1_9NEIS</name>
<dbReference type="EMBL" id="QJKI01000001">
    <property type="protein sequence ID" value="PXX81833.1"/>
    <property type="molecule type" value="Genomic_DNA"/>
</dbReference>
<evidence type="ECO:0000256" key="1">
    <source>
        <dbReference type="ARBA" id="ARBA00004370"/>
    </source>
</evidence>
<dbReference type="PANTHER" id="PTHR35371">
    <property type="entry name" value="INNER MEMBRANE PROTEIN"/>
    <property type="match status" value="1"/>
</dbReference>
<dbReference type="InterPro" id="IPR023352">
    <property type="entry name" value="MAPEG-like_dom_sf"/>
</dbReference>
<dbReference type="Pfam" id="PF01124">
    <property type="entry name" value="MAPEG"/>
    <property type="match status" value="1"/>
</dbReference>
<dbReference type="OrthoDB" id="513661at2"/>
<evidence type="ECO:0000256" key="3">
    <source>
        <dbReference type="ARBA" id="ARBA00022989"/>
    </source>
</evidence>
<keyword evidence="4 5" id="KW-0472">Membrane</keyword>
<accession>A0A318L8J1</accession>
<dbReference type="PANTHER" id="PTHR35371:SF1">
    <property type="entry name" value="BLR7753 PROTEIN"/>
    <property type="match status" value="1"/>
</dbReference>
<evidence type="ECO:0000256" key="2">
    <source>
        <dbReference type="ARBA" id="ARBA00022692"/>
    </source>
</evidence>
<sequence>MPLAYWCLLIAGLLPYAWALVAKLGAPYDNHRPREVLAHAQGHRKRANWAQANAFESLPLFIAAVLVASLQHADAGKIDNAALLFVLARLAHGLFYIADLARPRSLAWLLGIGCVMYLFLLAGRVL</sequence>
<evidence type="ECO:0000256" key="5">
    <source>
        <dbReference type="SAM" id="Phobius"/>
    </source>
</evidence>
<evidence type="ECO:0000313" key="7">
    <source>
        <dbReference type="Proteomes" id="UP000247555"/>
    </source>
</evidence>
<comment type="caution">
    <text evidence="6">The sequence shown here is derived from an EMBL/GenBank/DDBJ whole genome shotgun (WGS) entry which is preliminary data.</text>
</comment>
<dbReference type="GO" id="GO:0016020">
    <property type="term" value="C:membrane"/>
    <property type="evidence" value="ECO:0007669"/>
    <property type="project" value="UniProtKB-SubCell"/>
</dbReference>
<keyword evidence="2 5" id="KW-0812">Transmembrane</keyword>
<feature type="transmembrane region" description="Helical" evidence="5">
    <location>
        <begin position="52"/>
        <end position="70"/>
    </location>
</feature>
<reference evidence="6 7" key="1">
    <citation type="submission" date="2018-05" db="EMBL/GenBank/DDBJ databases">
        <title>Genomic Encyclopedia of Type Strains, Phase IV (KMG-IV): sequencing the most valuable type-strain genomes for metagenomic binning, comparative biology and taxonomic classification.</title>
        <authorList>
            <person name="Goeker M."/>
        </authorList>
    </citation>
    <scope>NUCLEOTIDE SEQUENCE [LARGE SCALE GENOMIC DNA]</scope>
    <source>
        <strain evidence="6 7">DSM 29661</strain>
    </source>
</reference>
<gene>
    <name evidence="6" type="ORF">DFR34_10162</name>
</gene>
<evidence type="ECO:0000256" key="4">
    <source>
        <dbReference type="ARBA" id="ARBA00023136"/>
    </source>
</evidence>
<keyword evidence="3 5" id="KW-1133">Transmembrane helix</keyword>
<dbReference type="Gene3D" id="1.20.120.550">
    <property type="entry name" value="Membrane associated eicosanoid/glutathione metabolism-like domain"/>
    <property type="match status" value="1"/>
</dbReference>
<keyword evidence="7" id="KW-1185">Reference proteome</keyword>
<evidence type="ECO:0000313" key="6">
    <source>
        <dbReference type="EMBL" id="PXX81833.1"/>
    </source>
</evidence>
<dbReference type="Proteomes" id="UP000247555">
    <property type="component" value="Unassembled WGS sequence"/>
</dbReference>
<feature type="transmembrane region" description="Helical" evidence="5">
    <location>
        <begin position="105"/>
        <end position="123"/>
    </location>
</feature>
<dbReference type="SUPFAM" id="SSF161084">
    <property type="entry name" value="MAPEG domain-like"/>
    <property type="match status" value="1"/>
</dbReference>
<feature type="transmembrane region" description="Helical" evidence="5">
    <location>
        <begin position="82"/>
        <end position="99"/>
    </location>
</feature>
<dbReference type="AlphaFoldDB" id="A0A318L8J1"/>
<dbReference type="RefSeq" id="WP_110389165.1">
    <property type="nucleotide sequence ID" value="NZ_QJKI01000001.1"/>
</dbReference>
<organism evidence="6 7">
    <name type="scientific">Rivihabitans pingtungensis</name>
    <dbReference type="NCBI Taxonomy" id="1054498"/>
    <lineage>
        <taxon>Bacteria</taxon>
        <taxon>Pseudomonadati</taxon>
        <taxon>Pseudomonadota</taxon>
        <taxon>Betaproteobacteria</taxon>
        <taxon>Neisseriales</taxon>
        <taxon>Aquaspirillaceae</taxon>
        <taxon>Rivihabitans</taxon>
    </lineage>
</organism>
<dbReference type="InterPro" id="IPR001129">
    <property type="entry name" value="Membr-assoc_MAPEG"/>
</dbReference>